<keyword evidence="6" id="KW-1185">Reference proteome</keyword>
<evidence type="ECO:0000313" key="6">
    <source>
        <dbReference type="Proteomes" id="UP000548476"/>
    </source>
</evidence>
<evidence type="ECO:0000256" key="3">
    <source>
        <dbReference type="ARBA" id="ARBA00023098"/>
    </source>
</evidence>
<reference evidence="5 6" key="1">
    <citation type="submission" date="2020-08" db="EMBL/GenBank/DDBJ databases">
        <title>Genomic Encyclopedia of Type Strains, Phase IV (KMG-IV): sequencing the most valuable type-strain genomes for metagenomic binning, comparative biology and taxonomic classification.</title>
        <authorList>
            <person name="Goeker M."/>
        </authorList>
    </citation>
    <scope>NUCLEOTIDE SEQUENCE [LARGE SCALE GENOMIC DNA]</scope>
    <source>
        <strain evidence="5 6">YIM 65646</strain>
    </source>
</reference>
<dbReference type="InterPro" id="IPR029058">
    <property type="entry name" value="AB_hydrolase_fold"/>
</dbReference>
<dbReference type="GO" id="GO:0003847">
    <property type="term" value="F:1-alkyl-2-acetylglycerophosphocholine esterase activity"/>
    <property type="evidence" value="ECO:0007669"/>
    <property type="project" value="TreeGrafter"/>
</dbReference>
<evidence type="ECO:0000256" key="2">
    <source>
        <dbReference type="ARBA" id="ARBA00022963"/>
    </source>
</evidence>
<evidence type="ECO:0000256" key="1">
    <source>
        <dbReference type="ARBA" id="ARBA00022801"/>
    </source>
</evidence>
<keyword evidence="2" id="KW-0442">Lipid degradation</keyword>
<name>A0A841FJE7_9ACTN</name>
<evidence type="ECO:0000313" key="5">
    <source>
        <dbReference type="EMBL" id="MBB6036316.1"/>
    </source>
</evidence>
<sequence>MRHIRTAAVGVLTGGLLVAAAVASPASAAPSPPPLTIPAPTGPLPVGVTDFHLVDADRADPWVPAENRELMVSAWYPAKAPVGALDAYASPEESALILRGLGAGDIAPPDALSRIVTHSHVDAPVRGRRLPTVVLSPGFSMPRSSLTGLAEDLAGRGYLVIGVDHTYEASAITFPDGRITQCAACEVDPEGADVARGRALDVSFVLDELTGVLPVDERRIIMGGHSMGGASSVPLLAADERVRAGFDLDGTVHVQPSGDGAGKPFMLVGAPYHAPDGKYGPKIAEVMDGFGGWKRWITVDGTGHSSFTDYGPIADQLGIPLGTTPGDRAMEITRSLVGAFADRHLRGLPSPVLNHSRGEIHRW</sequence>
<dbReference type="PANTHER" id="PTHR10272:SF0">
    <property type="entry name" value="PLATELET-ACTIVATING FACTOR ACETYLHYDROLASE"/>
    <property type="match status" value="1"/>
</dbReference>
<proteinExistence type="predicted"/>
<gene>
    <name evidence="5" type="ORF">HNR73_004184</name>
</gene>
<evidence type="ECO:0000256" key="4">
    <source>
        <dbReference type="SAM" id="SignalP"/>
    </source>
</evidence>
<dbReference type="PANTHER" id="PTHR10272">
    <property type="entry name" value="PLATELET-ACTIVATING FACTOR ACETYLHYDROLASE"/>
    <property type="match status" value="1"/>
</dbReference>
<keyword evidence="1 5" id="KW-0378">Hydrolase</keyword>
<keyword evidence="3" id="KW-0443">Lipid metabolism</keyword>
<keyword evidence="4" id="KW-0732">Signal</keyword>
<dbReference type="Pfam" id="PF03403">
    <property type="entry name" value="PAF-AH_p_II"/>
    <property type="match status" value="1"/>
</dbReference>
<feature type="signal peptide" evidence="4">
    <location>
        <begin position="1"/>
        <end position="28"/>
    </location>
</feature>
<dbReference type="SUPFAM" id="SSF53474">
    <property type="entry name" value="alpha/beta-Hydrolases"/>
    <property type="match status" value="1"/>
</dbReference>
<comment type="caution">
    <text evidence="5">The sequence shown here is derived from an EMBL/GenBank/DDBJ whole genome shotgun (WGS) entry which is preliminary data.</text>
</comment>
<accession>A0A841FJE7</accession>
<dbReference type="Gene3D" id="3.40.50.1820">
    <property type="entry name" value="alpha/beta hydrolase"/>
    <property type="match status" value="1"/>
</dbReference>
<protein>
    <submittedName>
        <fullName evidence="5">Dienelactone hydrolase</fullName>
    </submittedName>
</protein>
<dbReference type="AlphaFoldDB" id="A0A841FJE7"/>
<dbReference type="RefSeq" id="WP_184789142.1">
    <property type="nucleotide sequence ID" value="NZ_BONT01000046.1"/>
</dbReference>
<dbReference type="GO" id="GO:0016042">
    <property type="term" value="P:lipid catabolic process"/>
    <property type="evidence" value="ECO:0007669"/>
    <property type="project" value="UniProtKB-KW"/>
</dbReference>
<organism evidence="5 6">
    <name type="scientific">Phytomonospora endophytica</name>
    <dbReference type="NCBI Taxonomy" id="714109"/>
    <lineage>
        <taxon>Bacteria</taxon>
        <taxon>Bacillati</taxon>
        <taxon>Actinomycetota</taxon>
        <taxon>Actinomycetes</taxon>
        <taxon>Micromonosporales</taxon>
        <taxon>Micromonosporaceae</taxon>
        <taxon>Phytomonospora</taxon>
    </lineage>
</organism>
<dbReference type="Proteomes" id="UP000548476">
    <property type="component" value="Unassembled WGS sequence"/>
</dbReference>
<feature type="chain" id="PRO_5032734336" evidence="4">
    <location>
        <begin position="29"/>
        <end position="363"/>
    </location>
</feature>
<dbReference type="EMBL" id="JACHGT010000008">
    <property type="protein sequence ID" value="MBB6036316.1"/>
    <property type="molecule type" value="Genomic_DNA"/>
</dbReference>